<dbReference type="SUPFAM" id="SSF90002">
    <property type="entry name" value="Hypothetical protein YjiA, C-terminal domain"/>
    <property type="match status" value="1"/>
</dbReference>
<evidence type="ECO:0000313" key="5">
    <source>
        <dbReference type="Proteomes" id="UP001497392"/>
    </source>
</evidence>
<keyword evidence="5" id="KW-1185">Reference proteome</keyword>
<accession>A0ABP1G727</accession>
<dbReference type="PANTHER" id="PTHR13748:SF70">
    <property type="entry name" value="COBW_HYPB_UREG NUCLEOTIDE-BINDING DOMAIN-CONTAINING PROTEIN"/>
    <property type="match status" value="1"/>
</dbReference>
<dbReference type="InterPro" id="IPR011629">
    <property type="entry name" value="CobW-like_C"/>
</dbReference>
<evidence type="ECO:0000256" key="1">
    <source>
        <dbReference type="ARBA" id="ARBA00022741"/>
    </source>
</evidence>
<proteinExistence type="predicted"/>
<gene>
    <name evidence="4" type="primary">g8563</name>
    <name evidence="4" type="ORF">VP750_LOCUS7694</name>
</gene>
<dbReference type="InterPro" id="IPR036627">
    <property type="entry name" value="CobW-likC_sf"/>
</dbReference>
<comment type="caution">
    <text evidence="4">The sequence shown here is derived from an EMBL/GenBank/DDBJ whole genome shotgun (WGS) entry which is preliminary data.</text>
</comment>
<feature type="domain" description="CobW C-terminal" evidence="3">
    <location>
        <begin position="4"/>
        <end position="76"/>
    </location>
</feature>
<dbReference type="Proteomes" id="UP001497392">
    <property type="component" value="Unassembled WGS sequence"/>
</dbReference>
<organism evidence="4 5">
    <name type="scientific">Coccomyxa viridis</name>
    <dbReference type="NCBI Taxonomy" id="1274662"/>
    <lineage>
        <taxon>Eukaryota</taxon>
        <taxon>Viridiplantae</taxon>
        <taxon>Chlorophyta</taxon>
        <taxon>core chlorophytes</taxon>
        <taxon>Trebouxiophyceae</taxon>
        <taxon>Trebouxiophyceae incertae sedis</taxon>
        <taxon>Coccomyxaceae</taxon>
        <taxon>Coccomyxa</taxon>
    </lineage>
</organism>
<evidence type="ECO:0000313" key="4">
    <source>
        <dbReference type="EMBL" id="CAL5225788.1"/>
    </source>
</evidence>
<protein>
    <submittedName>
        <fullName evidence="4">G8563 protein</fullName>
    </submittedName>
</protein>
<keyword evidence="2" id="KW-0143">Chaperone</keyword>
<dbReference type="PANTHER" id="PTHR13748">
    <property type="entry name" value="COBW-RELATED"/>
    <property type="match status" value="1"/>
</dbReference>
<keyword evidence="1" id="KW-0547">Nucleotide-binding</keyword>
<dbReference type="InterPro" id="IPR051316">
    <property type="entry name" value="Zinc-reg_GTPase_activator"/>
</dbReference>
<evidence type="ECO:0000256" key="2">
    <source>
        <dbReference type="ARBA" id="ARBA00023186"/>
    </source>
</evidence>
<reference evidence="4 5" key="1">
    <citation type="submission" date="2024-06" db="EMBL/GenBank/DDBJ databases">
        <authorList>
            <person name="Kraege A."/>
            <person name="Thomma B."/>
        </authorList>
    </citation>
    <scope>NUCLEOTIDE SEQUENCE [LARGE SCALE GENOMIC DNA]</scope>
</reference>
<dbReference type="Gene3D" id="3.30.1220.10">
    <property type="entry name" value="CobW-like, C-terminal domain"/>
    <property type="match status" value="1"/>
</dbReference>
<name>A0ABP1G727_9CHLO</name>
<sequence length="79" mass="8954">MMTKGVDLFRSKGILAIQGSDDKHFFQGVHMLLSFGSSAEGIGEPWKEGELRKNRIVFIGRNLDRAELERDFKACLVKK</sequence>
<dbReference type="Pfam" id="PF07683">
    <property type="entry name" value="CobW_C"/>
    <property type="match status" value="1"/>
</dbReference>
<evidence type="ECO:0000259" key="3">
    <source>
        <dbReference type="Pfam" id="PF07683"/>
    </source>
</evidence>
<dbReference type="EMBL" id="CAXHTA020000015">
    <property type="protein sequence ID" value="CAL5225788.1"/>
    <property type="molecule type" value="Genomic_DNA"/>
</dbReference>